<evidence type="ECO:0000259" key="4">
    <source>
        <dbReference type="Pfam" id="PF00271"/>
    </source>
</evidence>
<evidence type="ECO:0000256" key="3">
    <source>
        <dbReference type="ARBA" id="ARBA00034808"/>
    </source>
</evidence>
<feature type="non-terminal residue" evidence="5">
    <location>
        <position position="1"/>
    </location>
</feature>
<feature type="domain" description="Helicase C-terminal" evidence="4">
    <location>
        <begin position="2"/>
        <end position="43"/>
    </location>
</feature>
<dbReference type="InterPro" id="IPR027417">
    <property type="entry name" value="P-loop_NTPase"/>
</dbReference>
<protein>
    <recommendedName>
        <fullName evidence="3">DNA 3'-5' helicase</fullName>
        <ecNumber evidence="3">5.6.2.4</ecNumber>
    </recommendedName>
</protein>
<accession>A0AAN6P8Q4</accession>
<comment type="similarity">
    <text evidence="1">Belongs to the helicase family. RecQ subfamily.</text>
</comment>
<proteinExistence type="inferred from homology"/>
<dbReference type="GO" id="GO:0009378">
    <property type="term" value="F:four-way junction helicase activity"/>
    <property type="evidence" value="ECO:0007669"/>
    <property type="project" value="TreeGrafter"/>
</dbReference>
<dbReference type="PANTHER" id="PTHR13710:SF154">
    <property type="entry name" value="RECQ HELICASE, PUTATIVE (AFU_ORTHOLOGUE AFUA_6G14720)-RELATED"/>
    <property type="match status" value="1"/>
</dbReference>
<keyword evidence="6" id="KW-1185">Reference proteome</keyword>
<organism evidence="5 6">
    <name type="scientific">Parachaetomium inaequale</name>
    <dbReference type="NCBI Taxonomy" id="2588326"/>
    <lineage>
        <taxon>Eukaryota</taxon>
        <taxon>Fungi</taxon>
        <taxon>Dikarya</taxon>
        <taxon>Ascomycota</taxon>
        <taxon>Pezizomycotina</taxon>
        <taxon>Sordariomycetes</taxon>
        <taxon>Sordariomycetidae</taxon>
        <taxon>Sordariales</taxon>
        <taxon>Chaetomiaceae</taxon>
        <taxon>Parachaetomium</taxon>
    </lineage>
</organism>
<dbReference type="Proteomes" id="UP001303115">
    <property type="component" value="Unassembled WGS sequence"/>
</dbReference>
<evidence type="ECO:0000313" key="5">
    <source>
        <dbReference type="EMBL" id="KAK4031532.1"/>
    </source>
</evidence>
<gene>
    <name evidence="5" type="ORF">C8A01DRAFT_21266</name>
</gene>
<dbReference type="GO" id="GO:0005737">
    <property type="term" value="C:cytoplasm"/>
    <property type="evidence" value="ECO:0007669"/>
    <property type="project" value="TreeGrafter"/>
</dbReference>
<dbReference type="InterPro" id="IPR001650">
    <property type="entry name" value="Helicase_C-like"/>
</dbReference>
<dbReference type="Pfam" id="PF00271">
    <property type="entry name" value="Helicase_C"/>
    <property type="match status" value="1"/>
</dbReference>
<dbReference type="SUPFAM" id="SSF52540">
    <property type="entry name" value="P-loop containing nucleoside triphosphate hydrolases"/>
    <property type="match status" value="1"/>
</dbReference>
<dbReference type="Gene3D" id="3.40.50.300">
    <property type="entry name" value="P-loop containing nucleotide triphosphate hydrolases"/>
    <property type="match status" value="1"/>
</dbReference>
<dbReference type="GO" id="GO:0000724">
    <property type="term" value="P:double-strand break repair via homologous recombination"/>
    <property type="evidence" value="ECO:0007669"/>
    <property type="project" value="TreeGrafter"/>
</dbReference>
<name>A0AAN6P8Q4_9PEZI</name>
<dbReference type="AlphaFoldDB" id="A0AAN6P8Q4"/>
<dbReference type="PANTHER" id="PTHR13710">
    <property type="entry name" value="DNA HELICASE RECQ FAMILY MEMBER"/>
    <property type="match status" value="1"/>
</dbReference>
<reference evidence="6" key="1">
    <citation type="journal article" date="2023" name="Mol. Phylogenet. Evol.">
        <title>Genome-scale phylogeny and comparative genomics of the fungal order Sordariales.</title>
        <authorList>
            <person name="Hensen N."/>
            <person name="Bonometti L."/>
            <person name="Westerberg I."/>
            <person name="Brannstrom I.O."/>
            <person name="Guillou S."/>
            <person name="Cros-Aarteil S."/>
            <person name="Calhoun S."/>
            <person name="Haridas S."/>
            <person name="Kuo A."/>
            <person name="Mondo S."/>
            <person name="Pangilinan J."/>
            <person name="Riley R."/>
            <person name="LaButti K."/>
            <person name="Andreopoulos B."/>
            <person name="Lipzen A."/>
            <person name="Chen C."/>
            <person name="Yan M."/>
            <person name="Daum C."/>
            <person name="Ng V."/>
            <person name="Clum A."/>
            <person name="Steindorff A."/>
            <person name="Ohm R.A."/>
            <person name="Martin F."/>
            <person name="Silar P."/>
            <person name="Natvig D.O."/>
            <person name="Lalanne C."/>
            <person name="Gautier V."/>
            <person name="Ament-Velasquez S.L."/>
            <person name="Kruys A."/>
            <person name="Hutchinson M.I."/>
            <person name="Powell A.J."/>
            <person name="Barry K."/>
            <person name="Miller A.N."/>
            <person name="Grigoriev I.V."/>
            <person name="Debuchy R."/>
            <person name="Gladieux P."/>
            <person name="Hiltunen Thoren M."/>
            <person name="Johannesson H."/>
        </authorList>
    </citation>
    <scope>NUCLEOTIDE SEQUENCE [LARGE SCALE GENOMIC DNA]</scope>
    <source>
        <strain evidence="6">CBS 284.82</strain>
    </source>
</reference>
<comment type="caution">
    <text evidence="5">The sequence shown here is derived from an EMBL/GenBank/DDBJ whole genome shotgun (WGS) entry which is preliminary data.</text>
</comment>
<dbReference type="EC" id="5.6.2.4" evidence="3"/>
<evidence type="ECO:0000256" key="2">
    <source>
        <dbReference type="ARBA" id="ARBA00034617"/>
    </source>
</evidence>
<dbReference type="GO" id="GO:0005694">
    <property type="term" value="C:chromosome"/>
    <property type="evidence" value="ECO:0007669"/>
    <property type="project" value="TreeGrafter"/>
</dbReference>
<sequence length="52" mass="5826">QVFIVTNALGLGVDTPWIRVVIYIGIVRRLQDYAQESGRAGRDRQANEAIII</sequence>
<dbReference type="EMBL" id="MU854775">
    <property type="protein sequence ID" value="KAK4031532.1"/>
    <property type="molecule type" value="Genomic_DNA"/>
</dbReference>
<evidence type="ECO:0000313" key="6">
    <source>
        <dbReference type="Proteomes" id="UP001303115"/>
    </source>
</evidence>
<dbReference type="GO" id="GO:0043138">
    <property type="term" value="F:3'-5' DNA helicase activity"/>
    <property type="evidence" value="ECO:0007669"/>
    <property type="project" value="UniProtKB-EC"/>
</dbReference>
<comment type="catalytic activity">
    <reaction evidence="2">
        <text>Couples ATP hydrolysis with the unwinding of duplex DNA by translocating in the 3'-5' direction.</text>
        <dbReference type="EC" id="5.6.2.4"/>
    </reaction>
</comment>
<evidence type="ECO:0000256" key="1">
    <source>
        <dbReference type="ARBA" id="ARBA00005446"/>
    </source>
</evidence>